<keyword evidence="2" id="KW-1185">Reference proteome</keyword>
<gene>
    <name evidence="1" type="ORF">KC19_9G052000</name>
</gene>
<dbReference type="AlphaFoldDB" id="A0A8T0GRR8"/>
<comment type="caution">
    <text evidence="1">The sequence shown here is derived from an EMBL/GenBank/DDBJ whole genome shotgun (WGS) entry which is preliminary data.</text>
</comment>
<organism evidence="1 2">
    <name type="scientific">Ceratodon purpureus</name>
    <name type="common">Fire moss</name>
    <name type="synonym">Dicranum purpureum</name>
    <dbReference type="NCBI Taxonomy" id="3225"/>
    <lineage>
        <taxon>Eukaryota</taxon>
        <taxon>Viridiplantae</taxon>
        <taxon>Streptophyta</taxon>
        <taxon>Embryophyta</taxon>
        <taxon>Bryophyta</taxon>
        <taxon>Bryophytina</taxon>
        <taxon>Bryopsida</taxon>
        <taxon>Dicranidae</taxon>
        <taxon>Pseudoditrichales</taxon>
        <taxon>Ditrichaceae</taxon>
        <taxon>Ceratodon</taxon>
    </lineage>
</organism>
<dbReference type="EMBL" id="CM026430">
    <property type="protein sequence ID" value="KAG0561287.1"/>
    <property type="molecule type" value="Genomic_DNA"/>
</dbReference>
<evidence type="ECO:0000313" key="2">
    <source>
        <dbReference type="Proteomes" id="UP000822688"/>
    </source>
</evidence>
<accession>A0A8T0GRR8</accession>
<sequence>MVGTDTPTQKLPKLRQKTYTTHPSTLATVHQSTEGLHFPDANQLRAHATHHTTRIIHSCRWIMPMVLPQLQVGDERDQTPRSLLTLNGSQSNSSCEDYQGEFLAWRWCSGADVELLPSTLARLFRHEIHES</sequence>
<dbReference type="Proteomes" id="UP000822688">
    <property type="component" value="Chromosome 9"/>
</dbReference>
<evidence type="ECO:0000313" key="1">
    <source>
        <dbReference type="EMBL" id="KAG0561287.1"/>
    </source>
</evidence>
<reference evidence="1" key="1">
    <citation type="submission" date="2020-06" db="EMBL/GenBank/DDBJ databases">
        <title>WGS assembly of Ceratodon purpureus strain R40.</title>
        <authorList>
            <person name="Carey S.B."/>
            <person name="Jenkins J."/>
            <person name="Shu S."/>
            <person name="Lovell J.T."/>
            <person name="Sreedasyam A."/>
            <person name="Maumus F."/>
            <person name="Tiley G.P."/>
            <person name="Fernandez-Pozo N."/>
            <person name="Barry K."/>
            <person name="Chen C."/>
            <person name="Wang M."/>
            <person name="Lipzen A."/>
            <person name="Daum C."/>
            <person name="Saski C.A."/>
            <person name="Payton A.C."/>
            <person name="Mcbreen J.C."/>
            <person name="Conrad R.E."/>
            <person name="Kollar L.M."/>
            <person name="Olsson S."/>
            <person name="Huttunen S."/>
            <person name="Landis J.B."/>
            <person name="Wickett N.J."/>
            <person name="Johnson M.G."/>
            <person name="Rensing S.A."/>
            <person name="Grimwood J."/>
            <person name="Schmutz J."/>
            <person name="Mcdaniel S.F."/>
        </authorList>
    </citation>
    <scope>NUCLEOTIDE SEQUENCE</scope>
    <source>
        <strain evidence="1">R40</strain>
    </source>
</reference>
<protein>
    <submittedName>
        <fullName evidence="1">Uncharacterized protein</fullName>
    </submittedName>
</protein>
<name>A0A8T0GRR8_CERPU</name>
<proteinExistence type="predicted"/>